<organism evidence="3 4">
    <name type="scientific">Jannaschia rubra</name>
    <dbReference type="NCBI Taxonomy" id="282197"/>
    <lineage>
        <taxon>Bacteria</taxon>
        <taxon>Pseudomonadati</taxon>
        <taxon>Pseudomonadota</taxon>
        <taxon>Alphaproteobacteria</taxon>
        <taxon>Rhodobacterales</taxon>
        <taxon>Roseobacteraceae</taxon>
        <taxon>Jannaschia</taxon>
    </lineage>
</organism>
<evidence type="ECO:0000259" key="2">
    <source>
        <dbReference type="PROSITE" id="PS51186"/>
    </source>
</evidence>
<dbReference type="AlphaFoldDB" id="A0A0M6XT65"/>
<dbReference type="PANTHER" id="PTHR43792">
    <property type="entry name" value="GNAT FAMILY, PUTATIVE (AFU_ORTHOLOGUE AFUA_3G00765)-RELATED-RELATED"/>
    <property type="match status" value="1"/>
</dbReference>
<dbReference type="EMBL" id="CXPG01000020">
    <property type="protein sequence ID" value="CTQ33433.1"/>
    <property type="molecule type" value="Genomic_DNA"/>
</dbReference>
<protein>
    <submittedName>
        <fullName evidence="3">Acetyltransferase (GNAT) family protein</fullName>
    </submittedName>
</protein>
<dbReference type="GO" id="GO:0016747">
    <property type="term" value="F:acyltransferase activity, transferring groups other than amino-acyl groups"/>
    <property type="evidence" value="ECO:0007669"/>
    <property type="project" value="InterPro"/>
</dbReference>
<dbReference type="InterPro" id="IPR051531">
    <property type="entry name" value="N-acetyltransferase"/>
</dbReference>
<proteinExistence type="predicted"/>
<sequence>MTDAPIIETERLRLRAHRAADFPVLLGIVRSDHGRFLHAPDSDDGVWYGVTAEAGAWGIYGWGGWAIERRADGVCIGQVALTQPPRFPELELGWMLTAEAQGQGLAFEAASAARDHAFGPMGRDTVVSYITPANSRSVALAERLGARHDPQAALPRGETTQETAVYRHGARS</sequence>
<name>A0A0M6XT65_9RHOB</name>
<dbReference type="Pfam" id="PF13302">
    <property type="entry name" value="Acetyltransf_3"/>
    <property type="match status" value="1"/>
</dbReference>
<evidence type="ECO:0000313" key="3">
    <source>
        <dbReference type="EMBL" id="CTQ33433.1"/>
    </source>
</evidence>
<dbReference type="Proteomes" id="UP000048908">
    <property type="component" value="Unassembled WGS sequence"/>
</dbReference>
<accession>A0A0M6XT65</accession>
<gene>
    <name evidence="3" type="ORF">JAN5088_02215</name>
</gene>
<dbReference type="STRING" id="282197.SAMN04488517_102261"/>
<dbReference type="RefSeq" id="WP_055682844.1">
    <property type="nucleotide sequence ID" value="NZ_CXPG01000020.1"/>
</dbReference>
<dbReference type="InterPro" id="IPR016181">
    <property type="entry name" value="Acyl_CoA_acyltransferase"/>
</dbReference>
<dbReference type="PANTHER" id="PTHR43792:SF1">
    <property type="entry name" value="N-ACETYLTRANSFERASE DOMAIN-CONTAINING PROTEIN"/>
    <property type="match status" value="1"/>
</dbReference>
<reference evidence="3 4" key="1">
    <citation type="submission" date="2015-07" db="EMBL/GenBank/DDBJ databases">
        <authorList>
            <person name="Noorani M."/>
        </authorList>
    </citation>
    <scope>NUCLEOTIDE SEQUENCE [LARGE SCALE GENOMIC DNA]</scope>
    <source>
        <strain evidence="3 4">CECT 5088</strain>
    </source>
</reference>
<evidence type="ECO:0000313" key="4">
    <source>
        <dbReference type="Proteomes" id="UP000048908"/>
    </source>
</evidence>
<feature type="domain" description="N-acetyltransferase" evidence="2">
    <location>
        <begin position="12"/>
        <end position="171"/>
    </location>
</feature>
<keyword evidence="3" id="KW-0808">Transferase</keyword>
<feature type="region of interest" description="Disordered" evidence="1">
    <location>
        <begin position="147"/>
        <end position="172"/>
    </location>
</feature>
<dbReference type="PROSITE" id="PS51186">
    <property type="entry name" value="GNAT"/>
    <property type="match status" value="1"/>
</dbReference>
<dbReference type="SUPFAM" id="SSF55729">
    <property type="entry name" value="Acyl-CoA N-acyltransferases (Nat)"/>
    <property type="match status" value="1"/>
</dbReference>
<dbReference type="InterPro" id="IPR000182">
    <property type="entry name" value="GNAT_dom"/>
</dbReference>
<dbReference type="OrthoDB" id="6293260at2"/>
<dbReference type="Gene3D" id="3.40.630.30">
    <property type="match status" value="1"/>
</dbReference>
<keyword evidence="4" id="KW-1185">Reference proteome</keyword>
<evidence type="ECO:0000256" key="1">
    <source>
        <dbReference type="SAM" id="MobiDB-lite"/>
    </source>
</evidence>